<feature type="region of interest" description="Disordered" evidence="1">
    <location>
        <begin position="435"/>
        <end position="513"/>
    </location>
</feature>
<proteinExistence type="predicted"/>
<organism evidence="2">
    <name type="scientific">viral metagenome</name>
    <dbReference type="NCBI Taxonomy" id="1070528"/>
    <lineage>
        <taxon>unclassified sequences</taxon>
        <taxon>metagenomes</taxon>
        <taxon>organismal metagenomes</taxon>
    </lineage>
</organism>
<sequence>MDPEKKECIEKKLMEYGVLTRRMKEKLIPELTEQCNQSVTEEEIDNLAEDLFKMSCTPEDFETGKTMLELPEDETAQDIDSLLTVFAEKLNLNEDAGLTVAEPMDDVAEESVNEDVEPMDEDKGVDRKRRSDELDADELGAEESDPKKVKENEGLFGGSPEEYIHSYSEKYNPMHGDENIKTEEIKLEEKDVGESIKPEEKKKYSRDEKDRGKPRPLYKGGSPEEGREATPYLYIILGLVIKDLPNLAYEQILTILKGAMKLSEMLSNKDNCIDDFLKSMIDKRILSFFKYYVIGEIALSSNPLSLISSLIDITLNLLPYAKTALGMTIVSSLGYYIHHYINHYGGQVKDSIVGKLEELKTGLDELDSKTSEEVVEETNEKIKSSIESIKEVLKEKEIAEDGELTKVVGENMANEKEELKKHIGEFDDTMDMEQLKNKLKAKAEETQPMEQGDAFADEAEEDEELEGGKKKKKKGGATKKKKTNTKGKKKASKSKKSKTKKARKTRKTRKNKK</sequence>
<evidence type="ECO:0000313" key="2">
    <source>
        <dbReference type="EMBL" id="QHT37733.1"/>
    </source>
</evidence>
<protein>
    <submittedName>
        <fullName evidence="2">Uncharacterized protein</fullName>
    </submittedName>
</protein>
<feature type="compositionally biased region" description="Basic and acidic residues" evidence="1">
    <location>
        <begin position="121"/>
        <end position="133"/>
    </location>
</feature>
<feature type="compositionally biased region" description="Basic residues" evidence="1">
    <location>
        <begin position="469"/>
        <end position="513"/>
    </location>
</feature>
<evidence type="ECO:0000256" key="1">
    <source>
        <dbReference type="SAM" id="MobiDB-lite"/>
    </source>
</evidence>
<name>A0A6C0FAU2_9ZZZZ</name>
<feature type="compositionally biased region" description="Acidic residues" evidence="1">
    <location>
        <begin position="134"/>
        <end position="143"/>
    </location>
</feature>
<feature type="region of interest" description="Disordered" evidence="1">
    <location>
        <begin position="97"/>
        <end position="161"/>
    </location>
</feature>
<feature type="region of interest" description="Disordered" evidence="1">
    <location>
        <begin position="183"/>
        <end position="225"/>
    </location>
</feature>
<reference evidence="2" key="1">
    <citation type="journal article" date="2020" name="Nature">
        <title>Giant virus diversity and host interactions through global metagenomics.</title>
        <authorList>
            <person name="Schulz F."/>
            <person name="Roux S."/>
            <person name="Paez-Espino D."/>
            <person name="Jungbluth S."/>
            <person name="Walsh D.A."/>
            <person name="Denef V.J."/>
            <person name="McMahon K.D."/>
            <person name="Konstantinidis K.T."/>
            <person name="Eloe-Fadrosh E.A."/>
            <person name="Kyrpides N.C."/>
            <person name="Woyke T."/>
        </authorList>
    </citation>
    <scope>NUCLEOTIDE SEQUENCE</scope>
    <source>
        <strain evidence="2">GVMAG-S-ERX556049-19</strain>
    </source>
</reference>
<dbReference type="EMBL" id="MN738820">
    <property type="protein sequence ID" value="QHT37733.1"/>
    <property type="molecule type" value="Genomic_DNA"/>
</dbReference>
<feature type="compositionally biased region" description="Basic and acidic residues" evidence="1">
    <location>
        <begin position="435"/>
        <end position="445"/>
    </location>
</feature>
<accession>A0A6C0FAU2</accession>
<feature type="compositionally biased region" description="Acidic residues" evidence="1">
    <location>
        <begin position="455"/>
        <end position="465"/>
    </location>
</feature>
<feature type="compositionally biased region" description="Basic and acidic residues" evidence="1">
    <location>
        <begin position="183"/>
        <end position="213"/>
    </location>
</feature>
<feature type="compositionally biased region" description="Acidic residues" evidence="1">
    <location>
        <begin position="103"/>
        <end position="120"/>
    </location>
</feature>
<dbReference type="AlphaFoldDB" id="A0A6C0FAU2"/>
<feature type="compositionally biased region" description="Basic and acidic residues" evidence="1">
    <location>
        <begin position="144"/>
        <end position="153"/>
    </location>
</feature>